<evidence type="ECO:0000256" key="1">
    <source>
        <dbReference type="SAM" id="MobiDB-lite"/>
    </source>
</evidence>
<dbReference type="EMBL" id="SJOL01001109">
    <property type="protein sequence ID" value="TGZ75090.1"/>
    <property type="molecule type" value="Genomic_DNA"/>
</dbReference>
<evidence type="ECO:0000313" key="3">
    <source>
        <dbReference type="Proteomes" id="UP000308267"/>
    </source>
</evidence>
<dbReference type="OrthoDB" id="6275174at2759"/>
<evidence type="ECO:0000313" key="2">
    <source>
        <dbReference type="EMBL" id="TGZ75090.1"/>
    </source>
</evidence>
<dbReference type="STRING" id="147828.A0A4S2MEE6"/>
<gene>
    <name evidence="2" type="ORF">CRM22_000576</name>
</gene>
<reference evidence="2 3" key="1">
    <citation type="journal article" date="2019" name="BMC Genomics">
        <title>New insights from Opisthorchis felineus genome: update on genomics of the epidemiologically important liver flukes.</title>
        <authorList>
            <person name="Ershov N.I."/>
            <person name="Mordvinov V.A."/>
            <person name="Prokhortchouk E.B."/>
            <person name="Pakharukova M.Y."/>
            <person name="Gunbin K.V."/>
            <person name="Ustyantsev K."/>
            <person name="Genaev M.A."/>
            <person name="Blinov A.G."/>
            <person name="Mazur A."/>
            <person name="Boulygina E."/>
            <person name="Tsygankova S."/>
            <person name="Khrameeva E."/>
            <person name="Chekanov N."/>
            <person name="Fan G."/>
            <person name="Xiao A."/>
            <person name="Zhang H."/>
            <person name="Xu X."/>
            <person name="Yang H."/>
            <person name="Solovyev V."/>
            <person name="Lee S.M."/>
            <person name="Liu X."/>
            <person name="Afonnikov D.A."/>
            <person name="Skryabin K.G."/>
        </authorList>
    </citation>
    <scope>NUCLEOTIDE SEQUENCE [LARGE SCALE GENOMIC DNA]</scope>
    <source>
        <strain evidence="2">AK-0245</strain>
        <tissue evidence="2">Whole organism</tissue>
    </source>
</reference>
<accession>A0A4S2MEE6</accession>
<proteinExistence type="predicted"/>
<sequence length="458" mass="49540">MPLSSIPPDRTNSFVCLQEELTTPRERSRSQTYSTPQDVVGVTRPTRFRRSSFALSGERQTALDNLVDSASREAAIAAAAQEAAALSALVSPHPESAMPAHDDGLDSKRVSVSTIVAGQSGSSTFFQSAGPVDKSGRSSVHYPSGRKFAVCEPSTENADLFPWHDSGCPHSSLLNSEVIQNYLATLVVDSDVEECEKSPKLSTAPVAMTCENVPGLFRESVASMTIPVHQIRRAHLSAAIPQRVTDHPRSNRPVKSMRYDLPHFPTDFTSSSCASDAEGWHSVRGCLSDNPIDEADPHAKQLRLTGQRLEADFHRTKSLPRSPKTKRTSRSKYASIAEALVGYGSAPTSHVSNFDLSHVYDGLPSPKAALSTNSLNFEAFRSTLTPPSTPASSRSASSMDPDSGGSMNNGFGRIISLFGPFKPKPANDNPESYIYMDEKTSERRARARASNLISPVSF</sequence>
<comment type="caution">
    <text evidence="2">The sequence shown here is derived from an EMBL/GenBank/DDBJ whole genome shotgun (WGS) entry which is preliminary data.</text>
</comment>
<feature type="region of interest" description="Disordered" evidence="1">
    <location>
        <begin position="381"/>
        <end position="406"/>
    </location>
</feature>
<name>A0A4S2MEE6_OPIFE</name>
<feature type="region of interest" description="Disordered" evidence="1">
    <location>
        <begin position="307"/>
        <end position="331"/>
    </location>
</feature>
<dbReference type="AlphaFoldDB" id="A0A4S2MEE6"/>
<feature type="region of interest" description="Disordered" evidence="1">
    <location>
        <begin position="438"/>
        <end position="458"/>
    </location>
</feature>
<protein>
    <submittedName>
        <fullName evidence="2">Uncharacterized protein</fullName>
    </submittedName>
</protein>
<dbReference type="Proteomes" id="UP000308267">
    <property type="component" value="Unassembled WGS sequence"/>
</dbReference>
<organism evidence="2 3">
    <name type="scientific">Opisthorchis felineus</name>
    <dbReference type="NCBI Taxonomy" id="147828"/>
    <lineage>
        <taxon>Eukaryota</taxon>
        <taxon>Metazoa</taxon>
        <taxon>Spiralia</taxon>
        <taxon>Lophotrochozoa</taxon>
        <taxon>Platyhelminthes</taxon>
        <taxon>Trematoda</taxon>
        <taxon>Digenea</taxon>
        <taxon>Opisthorchiida</taxon>
        <taxon>Opisthorchiata</taxon>
        <taxon>Opisthorchiidae</taxon>
        <taxon>Opisthorchis</taxon>
    </lineage>
</organism>
<keyword evidence="3" id="KW-1185">Reference proteome</keyword>
<feature type="compositionally biased region" description="Low complexity" evidence="1">
    <location>
        <begin position="381"/>
        <end position="398"/>
    </location>
</feature>